<dbReference type="Pfam" id="PF13385">
    <property type="entry name" value="Laminin_G_3"/>
    <property type="match status" value="1"/>
</dbReference>
<dbReference type="InterPro" id="IPR013320">
    <property type="entry name" value="ConA-like_dom_sf"/>
</dbReference>
<comment type="caution">
    <text evidence="1">The sequence shown here is derived from an EMBL/GenBank/DDBJ whole genome shotgun (WGS) entry which is preliminary data.</text>
</comment>
<accession>A0A2T0WGW5</accession>
<reference evidence="1 2" key="1">
    <citation type="submission" date="2018-03" db="EMBL/GenBank/DDBJ databases">
        <title>Genomic Encyclopedia of Archaeal and Bacterial Type Strains, Phase II (KMG-II): from individual species to whole genera.</title>
        <authorList>
            <person name="Goeker M."/>
        </authorList>
    </citation>
    <scope>NUCLEOTIDE SEQUENCE [LARGE SCALE GENOMIC DNA]</scope>
    <source>
        <strain evidence="1 2">DSM 27929</strain>
    </source>
</reference>
<evidence type="ECO:0000313" key="2">
    <source>
        <dbReference type="Proteomes" id="UP000238157"/>
    </source>
</evidence>
<evidence type="ECO:0000313" key="1">
    <source>
        <dbReference type="EMBL" id="PRY85764.1"/>
    </source>
</evidence>
<keyword evidence="1" id="KW-0430">Lectin</keyword>
<dbReference type="InterPro" id="IPR013783">
    <property type="entry name" value="Ig-like_fold"/>
</dbReference>
<dbReference type="GO" id="GO:0005975">
    <property type="term" value="P:carbohydrate metabolic process"/>
    <property type="evidence" value="ECO:0007669"/>
    <property type="project" value="UniProtKB-ARBA"/>
</dbReference>
<dbReference type="SUPFAM" id="SSF49899">
    <property type="entry name" value="Concanavalin A-like lectins/glucanases"/>
    <property type="match status" value="1"/>
</dbReference>
<dbReference type="AlphaFoldDB" id="A0A2T0WGW5"/>
<dbReference type="GO" id="GO:0030246">
    <property type="term" value="F:carbohydrate binding"/>
    <property type="evidence" value="ECO:0007669"/>
    <property type="project" value="UniProtKB-KW"/>
</dbReference>
<name>A0A2T0WGW5_9BACT</name>
<proteinExistence type="predicted"/>
<dbReference type="Gene3D" id="2.60.40.10">
    <property type="entry name" value="Immunoglobulins"/>
    <property type="match status" value="1"/>
</dbReference>
<protein>
    <submittedName>
        <fullName evidence="1">Concanavalin A-like lectin/glucanase superfamily protein</fullName>
    </submittedName>
</protein>
<dbReference type="RefSeq" id="WP_106134932.1">
    <property type="nucleotide sequence ID" value="NZ_PVTR01000011.1"/>
</dbReference>
<dbReference type="EMBL" id="PVTR01000011">
    <property type="protein sequence ID" value="PRY85764.1"/>
    <property type="molecule type" value="Genomic_DNA"/>
</dbReference>
<gene>
    <name evidence="1" type="ORF">CLW00_111107</name>
</gene>
<dbReference type="PROSITE" id="PS51257">
    <property type="entry name" value="PROKAR_LIPOPROTEIN"/>
    <property type="match status" value="1"/>
</dbReference>
<organism evidence="1 2">
    <name type="scientific">Mongoliibacter ruber</name>
    <dbReference type="NCBI Taxonomy" id="1750599"/>
    <lineage>
        <taxon>Bacteria</taxon>
        <taxon>Pseudomonadati</taxon>
        <taxon>Bacteroidota</taxon>
        <taxon>Cytophagia</taxon>
        <taxon>Cytophagales</taxon>
        <taxon>Cyclobacteriaceae</taxon>
        <taxon>Mongoliibacter</taxon>
    </lineage>
</organism>
<dbReference type="GO" id="GO:0004553">
    <property type="term" value="F:hydrolase activity, hydrolyzing O-glycosyl compounds"/>
    <property type="evidence" value="ECO:0007669"/>
    <property type="project" value="UniProtKB-ARBA"/>
</dbReference>
<dbReference type="OrthoDB" id="950827at2"/>
<dbReference type="Gene3D" id="2.60.120.200">
    <property type="match status" value="1"/>
</dbReference>
<keyword evidence="2" id="KW-1185">Reference proteome</keyword>
<dbReference type="Proteomes" id="UP000238157">
    <property type="component" value="Unassembled WGS sequence"/>
</dbReference>
<sequence length="361" mass="40528">MKKLQLIAIMFAFSFTACEQSYIDDIQAVDPGEDMEAPSISFNFPLEGTQIRVVEDITSINIDLEVTDDIEIDWVALTLNGTEIARFEEFLDFRRALLEFEYENLGNGEHVLEARAQDLSGKETVETVNFTKIEPYRPIYENEVFYAPFDGDFTELVRINNPDVNGTGVGFAEGKVGRAYRGSADGFLVYPADNLTNEEFSAVFWYKLNGDPNRAGILVMSAPDEDNPTNQNYREKGFRLFREAAGPNQRFKLNVGNGSGDNWFDGGPAADIDPSEDDWSHIAITISQQTCTVYIDGEVVSHGTYPGIDWENCDIISVGSGAPRFVEWGHRSTQSLIDELRIFDAVLSQEQIQNIMQNEMN</sequence>